<dbReference type="EMBL" id="AATP01000009">
    <property type="protein sequence ID" value="EAU40112.1"/>
    <property type="molecule type" value="Genomic_DNA"/>
</dbReference>
<sequence>MGRILPDREAMRWRLGARTQARYPVCEFKREQKTERSVVSKAENQ</sequence>
<dbReference type="AlphaFoldDB" id="Q0FZ46"/>
<protein>
    <submittedName>
        <fullName evidence="1">Uncharacterized protein</fullName>
    </submittedName>
</protein>
<comment type="caution">
    <text evidence="1">The sequence shown here is derived from an EMBL/GenBank/DDBJ whole genome shotgun (WGS) entry which is preliminary data.</text>
</comment>
<dbReference type="HOGENOM" id="CLU_3200172_0_0_5"/>
<accession>Q0FZ46</accession>
<name>Q0FZ46_9HYPH</name>
<dbReference type="Proteomes" id="UP000004310">
    <property type="component" value="Unassembled WGS sequence"/>
</dbReference>
<proteinExistence type="predicted"/>
<evidence type="ECO:0000313" key="2">
    <source>
        <dbReference type="Proteomes" id="UP000004310"/>
    </source>
</evidence>
<evidence type="ECO:0000313" key="1">
    <source>
        <dbReference type="EMBL" id="EAU40112.1"/>
    </source>
</evidence>
<gene>
    <name evidence="1" type="ORF">FP2506_11167</name>
</gene>
<keyword evidence="2" id="KW-1185">Reference proteome</keyword>
<organism evidence="1 2">
    <name type="scientific">Fulvimarina pelagi HTCC2506</name>
    <dbReference type="NCBI Taxonomy" id="314231"/>
    <lineage>
        <taxon>Bacteria</taxon>
        <taxon>Pseudomonadati</taxon>
        <taxon>Pseudomonadota</taxon>
        <taxon>Alphaproteobacteria</taxon>
        <taxon>Hyphomicrobiales</taxon>
        <taxon>Aurantimonadaceae</taxon>
        <taxon>Fulvimarina</taxon>
    </lineage>
</organism>
<reference evidence="1 2" key="1">
    <citation type="journal article" date="2010" name="J. Bacteriol.">
        <title>Genome sequence of Fulvimarina pelagi HTCC2506T, a Mn(II)-oxidizing alphaproteobacterium possessing an aerobic anoxygenic photosynthetic gene cluster and Xanthorhodopsin.</title>
        <authorList>
            <person name="Kang I."/>
            <person name="Oh H.M."/>
            <person name="Lim S.I."/>
            <person name="Ferriera S."/>
            <person name="Giovannoni S.J."/>
            <person name="Cho J.C."/>
        </authorList>
    </citation>
    <scope>NUCLEOTIDE SEQUENCE [LARGE SCALE GENOMIC DNA]</scope>
    <source>
        <strain evidence="1 2">HTCC2506</strain>
    </source>
</reference>